<evidence type="ECO:0000313" key="3">
    <source>
        <dbReference type="EMBL" id="KAL1845229.1"/>
    </source>
</evidence>
<evidence type="ECO:0008006" key="5">
    <source>
        <dbReference type="Google" id="ProtNLM"/>
    </source>
</evidence>
<dbReference type="Proteomes" id="UP001586593">
    <property type="component" value="Unassembled WGS sequence"/>
</dbReference>
<sequence length="341" mass="36226">MILGKAIATACSSFAITNIDDIFVLVTFFAEAAASKTLTPLKITLGQYLGFTVLVAVSMIGFGASLLLPAEPIGFLGLLPILLGIWKLLELLGPGDEGEEAEEGQEQGTTRVSTAAGVKAVLKVSTVTVMNGGDNIGTYVPLFSQARGLEIAVYVVTFYVLLGLWCLAAFLVMRQRHVMRVAEKYARVFVPFLYVGLGTYILVKSSCYPWTIRRIDRDASSHPGRIIMGVVTAVVVSACIGAMALYRWRKRPRTADPGETGRGEQGTSSRSDQIPDTSLSEAYSLPVGQAVSQPAAGDPGGRSASQATIPLEDLPEEPPAADNDTGEQTRSSRVGEVLAPG</sequence>
<feature type="transmembrane region" description="Helical" evidence="2">
    <location>
        <begin position="185"/>
        <end position="203"/>
    </location>
</feature>
<proteinExistence type="predicted"/>
<comment type="caution">
    <text evidence="3">The sequence shown here is derived from an EMBL/GenBank/DDBJ whole genome shotgun (WGS) entry which is preliminary data.</text>
</comment>
<accession>A0ABR3VU83</accession>
<evidence type="ECO:0000313" key="4">
    <source>
        <dbReference type="Proteomes" id="UP001586593"/>
    </source>
</evidence>
<dbReference type="Pfam" id="PF03596">
    <property type="entry name" value="Cad"/>
    <property type="match status" value="1"/>
</dbReference>
<name>A0ABR3VU83_9PEZI</name>
<dbReference type="EMBL" id="JAZHXJ010001188">
    <property type="protein sequence ID" value="KAL1845229.1"/>
    <property type="molecule type" value="Genomic_DNA"/>
</dbReference>
<protein>
    <recommendedName>
        <fullName evidence="5">Cadmium resistance transporter</fullName>
    </recommendedName>
</protein>
<feature type="transmembrane region" description="Helical" evidence="2">
    <location>
        <begin position="73"/>
        <end position="89"/>
    </location>
</feature>
<feature type="transmembrane region" description="Helical" evidence="2">
    <location>
        <begin position="48"/>
        <end position="68"/>
    </location>
</feature>
<feature type="region of interest" description="Disordered" evidence="1">
    <location>
        <begin position="253"/>
        <end position="341"/>
    </location>
</feature>
<gene>
    <name evidence="3" type="ORF">VTK73DRAFT_834</name>
</gene>
<evidence type="ECO:0000256" key="1">
    <source>
        <dbReference type="SAM" id="MobiDB-lite"/>
    </source>
</evidence>
<organism evidence="3 4">
    <name type="scientific">Phialemonium thermophilum</name>
    <dbReference type="NCBI Taxonomy" id="223376"/>
    <lineage>
        <taxon>Eukaryota</taxon>
        <taxon>Fungi</taxon>
        <taxon>Dikarya</taxon>
        <taxon>Ascomycota</taxon>
        <taxon>Pezizomycotina</taxon>
        <taxon>Sordariomycetes</taxon>
        <taxon>Sordariomycetidae</taxon>
        <taxon>Cephalothecales</taxon>
        <taxon>Cephalothecaceae</taxon>
        <taxon>Phialemonium</taxon>
    </lineage>
</organism>
<keyword evidence="2" id="KW-1133">Transmembrane helix</keyword>
<keyword evidence="4" id="KW-1185">Reference proteome</keyword>
<dbReference type="InterPro" id="IPR004676">
    <property type="entry name" value="Cd-R_transporter"/>
</dbReference>
<reference evidence="3 4" key="1">
    <citation type="journal article" date="2024" name="Commun. Biol.">
        <title>Comparative genomic analysis of thermophilic fungi reveals convergent evolutionary adaptations and gene losses.</title>
        <authorList>
            <person name="Steindorff A.S."/>
            <person name="Aguilar-Pontes M.V."/>
            <person name="Robinson A.J."/>
            <person name="Andreopoulos B."/>
            <person name="LaButti K."/>
            <person name="Kuo A."/>
            <person name="Mondo S."/>
            <person name="Riley R."/>
            <person name="Otillar R."/>
            <person name="Haridas S."/>
            <person name="Lipzen A."/>
            <person name="Grimwood J."/>
            <person name="Schmutz J."/>
            <person name="Clum A."/>
            <person name="Reid I.D."/>
            <person name="Moisan M.C."/>
            <person name="Butler G."/>
            <person name="Nguyen T.T.M."/>
            <person name="Dewar K."/>
            <person name="Conant G."/>
            <person name="Drula E."/>
            <person name="Henrissat B."/>
            <person name="Hansel C."/>
            <person name="Singer S."/>
            <person name="Hutchinson M.I."/>
            <person name="de Vries R.P."/>
            <person name="Natvig D.O."/>
            <person name="Powell A.J."/>
            <person name="Tsang A."/>
            <person name="Grigoriev I.V."/>
        </authorList>
    </citation>
    <scope>NUCLEOTIDE SEQUENCE [LARGE SCALE GENOMIC DNA]</scope>
    <source>
        <strain evidence="3 4">ATCC 24622</strain>
    </source>
</reference>
<feature type="transmembrane region" description="Helical" evidence="2">
    <location>
        <begin position="151"/>
        <end position="173"/>
    </location>
</feature>
<feature type="transmembrane region" description="Helical" evidence="2">
    <location>
        <begin position="223"/>
        <end position="246"/>
    </location>
</feature>
<feature type="compositionally biased region" description="Polar residues" evidence="1">
    <location>
        <begin position="265"/>
        <end position="281"/>
    </location>
</feature>
<keyword evidence="2" id="KW-0472">Membrane</keyword>
<evidence type="ECO:0000256" key="2">
    <source>
        <dbReference type="SAM" id="Phobius"/>
    </source>
</evidence>
<keyword evidence="2" id="KW-0812">Transmembrane</keyword>
<feature type="compositionally biased region" description="Basic and acidic residues" evidence="1">
    <location>
        <begin position="253"/>
        <end position="262"/>
    </location>
</feature>